<dbReference type="Proteomes" id="UP000323824">
    <property type="component" value="Chromosome"/>
</dbReference>
<proteinExistence type="predicted"/>
<dbReference type="Pfam" id="PF02082">
    <property type="entry name" value="Rrf2"/>
    <property type="match status" value="1"/>
</dbReference>
<dbReference type="Gene3D" id="1.10.10.10">
    <property type="entry name" value="Winged helix-like DNA-binding domain superfamily/Winged helix DNA-binding domain"/>
    <property type="match status" value="1"/>
</dbReference>
<dbReference type="AlphaFoldDB" id="A0A5C1QFF4"/>
<dbReference type="SUPFAM" id="SSF46785">
    <property type="entry name" value="Winged helix' DNA-binding domain"/>
    <property type="match status" value="1"/>
</dbReference>
<dbReference type="InterPro" id="IPR036388">
    <property type="entry name" value="WH-like_DNA-bd_sf"/>
</dbReference>
<keyword evidence="3" id="KW-1185">Reference proteome</keyword>
<dbReference type="EMBL" id="CP035807">
    <property type="protein sequence ID" value="QEN05364.1"/>
    <property type="molecule type" value="Genomic_DNA"/>
</dbReference>
<keyword evidence="1" id="KW-0238">DNA-binding</keyword>
<dbReference type="KEGG" id="sper:EW093_11795"/>
<dbReference type="PANTHER" id="PTHR33221:SF5">
    <property type="entry name" value="HTH-TYPE TRANSCRIPTIONAL REGULATOR ISCR"/>
    <property type="match status" value="1"/>
</dbReference>
<sequence>MNISTKTRYGFRLMVYLGLNETSGEPTQLGEIAEKEGLSLKYLEKIVQMLKRNGLVTVKRGPKGGYSLASESGKISLLSIYEALEGSCAVVECTDGNICDRQNLCSTANIWCDLSNVISNFFSERTLRDIINEQDKKSNMFYI</sequence>
<dbReference type="GO" id="GO:0003700">
    <property type="term" value="F:DNA-binding transcription factor activity"/>
    <property type="evidence" value="ECO:0007669"/>
    <property type="project" value="TreeGrafter"/>
</dbReference>
<reference evidence="2 3" key="2">
    <citation type="submission" date="2019-09" db="EMBL/GenBank/DDBJ databases">
        <title>Complete Genome Sequence and Methylome Analysis of free living Spirochaetas.</title>
        <authorList>
            <person name="Leshcheva N."/>
            <person name="Mikheeva N."/>
        </authorList>
    </citation>
    <scope>NUCLEOTIDE SEQUENCE [LARGE SCALE GENOMIC DNA]</scope>
    <source>
        <strain evidence="2 3">P</strain>
    </source>
</reference>
<name>A0A5C1QFF4_9SPIO</name>
<dbReference type="PANTHER" id="PTHR33221">
    <property type="entry name" value="WINGED HELIX-TURN-HELIX TRANSCRIPTIONAL REGULATOR, RRF2 FAMILY"/>
    <property type="match status" value="1"/>
</dbReference>
<dbReference type="PROSITE" id="PS51197">
    <property type="entry name" value="HTH_RRF2_2"/>
    <property type="match status" value="1"/>
</dbReference>
<dbReference type="GO" id="GO:0003677">
    <property type="term" value="F:DNA binding"/>
    <property type="evidence" value="ECO:0007669"/>
    <property type="project" value="UniProtKB-KW"/>
</dbReference>
<reference evidence="2 3" key="1">
    <citation type="submission" date="2019-02" db="EMBL/GenBank/DDBJ databases">
        <authorList>
            <person name="Fomenkov A."/>
            <person name="Dubinina G."/>
            <person name="Grabovich M."/>
            <person name="Vincze T."/>
            <person name="Roberts R.J."/>
        </authorList>
    </citation>
    <scope>NUCLEOTIDE SEQUENCE [LARGE SCALE GENOMIC DNA]</scope>
    <source>
        <strain evidence="2 3">P</strain>
    </source>
</reference>
<dbReference type="InterPro" id="IPR036390">
    <property type="entry name" value="WH_DNA-bd_sf"/>
</dbReference>
<dbReference type="NCBIfam" id="TIGR00738">
    <property type="entry name" value="rrf2_super"/>
    <property type="match status" value="1"/>
</dbReference>
<organism evidence="2 3">
    <name type="scientific">Thiospirochaeta perfilievii</name>
    <dbReference type="NCBI Taxonomy" id="252967"/>
    <lineage>
        <taxon>Bacteria</taxon>
        <taxon>Pseudomonadati</taxon>
        <taxon>Spirochaetota</taxon>
        <taxon>Spirochaetia</taxon>
        <taxon>Spirochaetales</taxon>
        <taxon>Spirochaetaceae</taxon>
        <taxon>Thiospirochaeta</taxon>
    </lineage>
</organism>
<evidence type="ECO:0000313" key="2">
    <source>
        <dbReference type="EMBL" id="QEN05364.1"/>
    </source>
</evidence>
<dbReference type="InterPro" id="IPR000944">
    <property type="entry name" value="Tscrpt_reg_Rrf2"/>
</dbReference>
<dbReference type="OrthoDB" id="9808360at2"/>
<gene>
    <name evidence="2" type="ORF">EW093_11795</name>
</gene>
<accession>A0A5C1QFF4</accession>
<evidence type="ECO:0000313" key="3">
    <source>
        <dbReference type="Proteomes" id="UP000323824"/>
    </source>
</evidence>
<dbReference type="RefSeq" id="WP_149568602.1">
    <property type="nucleotide sequence ID" value="NZ_CP035807.1"/>
</dbReference>
<dbReference type="GO" id="GO:0005829">
    <property type="term" value="C:cytosol"/>
    <property type="evidence" value="ECO:0007669"/>
    <property type="project" value="TreeGrafter"/>
</dbReference>
<protein>
    <submittedName>
        <fullName evidence="2">Rrf2 family transcriptional regulator</fullName>
    </submittedName>
</protein>
<evidence type="ECO:0000256" key="1">
    <source>
        <dbReference type="ARBA" id="ARBA00023125"/>
    </source>
</evidence>